<reference evidence="2 3" key="1">
    <citation type="submission" date="2014-03" db="EMBL/GenBank/DDBJ databases">
        <title>Genomics of Bifidobacteria.</title>
        <authorList>
            <person name="Ventura M."/>
            <person name="Milani C."/>
            <person name="Lugli G.A."/>
        </authorList>
    </citation>
    <scope>NUCLEOTIDE SEQUENCE [LARGE SCALE GENOMIC DNA]</scope>
    <source>
        <strain evidence="2 3">LMG 21589</strain>
    </source>
</reference>
<comment type="caution">
    <text evidence="2">The sequence shown here is derived from an EMBL/GenBank/DDBJ whole genome shotgun (WGS) entry which is preliminary data.</text>
</comment>
<dbReference type="OrthoDB" id="3233147at2"/>
<protein>
    <submittedName>
        <fullName evidence="2">Phage associated protein</fullName>
    </submittedName>
</protein>
<accession>A0A087DGN3</accession>
<proteinExistence type="predicted"/>
<keyword evidence="3" id="KW-1185">Reference proteome</keyword>
<evidence type="ECO:0000313" key="3">
    <source>
        <dbReference type="Proteomes" id="UP000029033"/>
    </source>
</evidence>
<name>A0A087DGN3_9BIFI</name>
<evidence type="ECO:0000313" key="2">
    <source>
        <dbReference type="EMBL" id="KFI94683.1"/>
    </source>
</evidence>
<dbReference type="GeneID" id="85166457"/>
<dbReference type="EMBL" id="JGZO01000006">
    <property type="protein sequence ID" value="KFI94683.1"/>
    <property type="molecule type" value="Genomic_DNA"/>
</dbReference>
<feature type="region of interest" description="Disordered" evidence="1">
    <location>
        <begin position="36"/>
        <end position="74"/>
    </location>
</feature>
<evidence type="ECO:0000256" key="1">
    <source>
        <dbReference type="SAM" id="MobiDB-lite"/>
    </source>
</evidence>
<dbReference type="Pfam" id="PF19586">
    <property type="entry name" value="DUF6093"/>
    <property type="match status" value="1"/>
</dbReference>
<dbReference type="RefSeq" id="WP_033519154.1">
    <property type="nucleotide sequence ID" value="NZ_CAUPKV010000022.1"/>
</dbReference>
<dbReference type="eggNOG" id="ENOG50348MB">
    <property type="taxonomic scope" value="Bacteria"/>
</dbReference>
<organism evidence="2 3">
    <name type="scientific">Bifidobacterium scardovii</name>
    <dbReference type="NCBI Taxonomy" id="158787"/>
    <lineage>
        <taxon>Bacteria</taxon>
        <taxon>Bacillati</taxon>
        <taxon>Actinomycetota</taxon>
        <taxon>Actinomycetes</taxon>
        <taxon>Bifidobacteriales</taxon>
        <taxon>Bifidobacteriaceae</taxon>
        <taxon>Bifidobacterium</taxon>
    </lineage>
</organism>
<dbReference type="InterPro" id="IPR046075">
    <property type="entry name" value="DUF6093"/>
</dbReference>
<dbReference type="AlphaFoldDB" id="A0A087DGN3"/>
<sequence length="144" mass="15805">MNGAFRPASLKRLRGFAESLMTDTYRISRYTGETTVDPDTGVGTPVMRPVYEGKGKLQTSGGEASDRVSATGASSNVGGNVAEWALYLHLPMSATGIRGKDMAECTASHDPELVGRRYRLVNMQSEKTHATARRWNVREIPREE</sequence>
<gene>
    <name evidence="2" type="ORF">BSCA_0735</name>
</gene>
<dbReference type="STRING" id="158787.BSCA_0735"/>
<dbReference type="Proteomes" id="UP000029033">
    <property type="component" value="Unassembled WGS sequence"/>
</dbReference>